<evidence type="ECO:0000313" key="1">
    <source>
        <dbReference type="EMBL" id="MFB9103797.1"/>
    </source>
</evidence>
<evidence type="ECO:0000313" key="2">
    <source>
        <dbReference type="Proteomes" id="UP001589590"/>
    </source>
</evidence>
<comment type="caution">
    <text evidence="1">The sequence shown here is derived from an EMBL/GenBank/DDBJ whole genome shotgun (WGS) entry which is preliminary data.</text>
</comment>
<keyword evidence="2" id="KW-1185">Reference proteome</keyword>
<name>A0ABV5GW03_9FLAO</name>
<reference evidence="1 2" key="1">
    <citation type="submission" date="2024-09" db="EMBL/GenBank/DDBJ databases">
        <authorList>
            <person name="Sun Q."/>
            <person name="Mori K."/>
        </authorList>
    </citation>
    <scope>NUCLEOTIDE SEQUENCE [LARGE SCALE GENOMIC DNA]</scope>
    <source>
        <strain evidence="1 2">CECT 8300</strain>
    </source>
</reference>
<protein>
    <submittedName>
        <fullName evidence="1">DUF3157 family protein</fullName>
    </submittedName>
</protein>
<sequence>MKGVLSVLLFFVTAVIFAQKGEIIKTEDGRRVLLKADYTWEYINGEDSVAYAAAQELPKSTDENACNLEADYVEPKLDSKIQAQLKRGRSTMEYVKKKVAKDKNCTVADVLLISFSEQKTRAVYRFCANGSKVTYKRIGNSIIKASTLF</sequence>
<proteinExistence type="predicted"/>
<dbReference type="Pfam" id="PF11355">
    <property type="entry name" value="DUF3157"/>
    <property type="match status" value="1"/>
</dbReference>
<organism evidence="1 2">
    <name type="scientific">Algibacter miyuki</name>
    <dbReference type="NCBI Taxonomy" id="1306933"/>
    <lineage>
        <taxon>Bacteria</taxon>
        <taxon>Pseudomonadati</taxon>
        <taxon>Bacteroidota</taxon>
        <taxon>Flavobacteriia</taxon>
        <taxon>Flavobacteriales</taxon>
        <taxon>Flavobacteriaceae</taxon>
        <taxon>Algibacter</taxon>
    </lineage>
</organism>
<dbReference type="InterPro" id="IPR021501">
    <property type="entry name" value="DUF3157"/>
</dbReference>
<accession>A0ABV5GW03</accession>
<dbReference type="EMBL" id="JBHMFA010000001">
    <property type="protein sequence ID" value="MFB9103797.1"/>
    <property type="molecule type" value="Genomic_DNA"/>
</dbReference>
<dbReference type="RefSeq" id="WP_290269632.1">
    <property type="nucleotide sequence ID" value="NZ_JAUFQP010000007.1"/>
</dbReference>
<dbReference type="Proteomes" id="UP001589590">
    <property type="component" value="Unassembled WGS sequence"/>
</dbReference>
<gene>
    <name evidence="1" type="ORF">ACFFU1_02715</name>
</gene>